<proteinExistence type="predicted"/>
<feature type="domain" description="SAP" evidence="1">
    <location>
        <begin position="173"/>
        <end position="206"/>
    </location>
</feature>
<dbReference type="PANTHER" id="PTHR12604:SF2">
    <property type="entry name" value="X-RAY REPAIR CROSS-COMPLEMENTING PROTEIN 6"/>
    <property type="match status" value="1"/>
</dbReference>
<evidence type="ECO:0000259" key="2">
    <source>
        <dbReference type="Pfam" id="PF03730"/>
    </source>
</evidence>
<dbReference type="InterPro" id="IPR016194">
    <property type="entry name" value="SPOC-like_C_dom_sf"/>
</dbReference>
<name>A0ABQ7G821_DUNSA</name>
<evidence type="ECO:0000313" key="4">
    <source>
        <dbReference type="Proteomes" id="UP000815325"/>
    </source>
</evidence>
<dbReference type="PANTHER" id="PTHR12604">
    <property type="entry name" value="KU AUTOANTIGEN DNA HELICASE"/>
    <property type="match status" value="1"/>
</dbReference>
<dbReference type="InterPro" id="IPR003034">
    <property type="entry name" value="SAP_dom"/>
</dbReference>
<dbReference type="SUPFAM" id="SSF100939">
    <property type="entry name" value="SPOC domain-like"/>
    <property type="match status" value="1"/>
</dbReference>
<dbReference type="Gene3D" id="1.10.1600.10">
    <property type="match status" value="1"/>
</dbReference>
<dbReference type="EMBL" id="MU070009">
    <property type="protein sequence ID" value="KAF5830755.1"/>
    <property type="molecule type" value="Genomic_DNA"/>
</dbReference>
<feature type="domain" description="Ku70/Ku80 C-terminal arm" evidence="2">
    <location>
        <begin position="70"/>
        <end position="143"/>
    </location>
</feature>
<sequence>MVALLPQALETDPFGYQVSPEGMHIIPLPYADDIRMPEKQAPIVEPSADHIQYASALIDRLPYEFVLGMVPDPSLHHHFNVLEAMALNREPPTLEDSRKEDQTIVPNEDIDEQAGQELEEFKANVLGPNYVPYQGKTAAGKGTKRPRADDAGLATTYANLPWADMIRAGEAALMKRTADDLKVYLAFHRLPVSGVKKDLAARILKHACKE</sequence>
<dbReference type="Pfam" id="PF03730">
    <property type="entry name" value="Ku_C"/>
    <property type="match status" value="1"/>
</dbReference>
<evidence type="ECO:0000313" key="3">
    <source>
        <dbReference type="EMBL" id="KAF5830755.1"/>
    </source>
</evidence>
<gene>
    <name evidence="3" type="ORF">DUNSADRAFT_14075</name>
</gene>
<dbReference type="Pfam" id="PF02037">
    <property type="entry name" value="SAP"/>
    <property type="match status" value="1"/>
</dbReference>
<protein>
    <submittedName>
        <fullName evidence="3">SPOC like C-terminal domain-containing protein</fullName>
    </submittedName>
</protein>
<organism evidence="3 4">
    <name type="scientific">Dunaliella salina</name>
    <name type="common">Green alga</name>
    <name type="synonym">Protococcus salinus</name>
    <dbReference type="NCBI Taxonomy" id="3046"/>
    <lineage>
        <taxon>Eukaryota</taxon>
        <taxon>Viridiplantae</taxon>
        <taxon>Chlorophyta</taxon>
        <taxon>core chlorophytes</taxon>
        <taxon>Chlorophyceae</taxon>
        <taxon>CS clade</taxon>
        <taxon>Chlamydomonadales</taxon>
        <taxon>Dunaliellaceae</taxon>
        <taxon>Dunaliella</taxon>
    </lineage>
</organism>
<evidence type="ECO:0000259" key="1">
    <source>
        <dbReference type="Pfam" id="PF02037"/>
    </source>
</evidence>
<reference evidence="3" key="1">
    <citation type="submission" date="2017-08" db="EMBL/GenBank/DDBJ databases">
        <authorList>
            <person name="Polle J.E."/>
            <person name="Barry K."/>
            <person name="Cushman J."/>
            <person name="Schmutz J."/>
            <person name="Tran D."/>
            <person name="Hathwaick L.T."/>
            <person name="Yim W.C."/>
            <person name="Jenkins J."/>
            <person name="Mckie-Krisberg Z.M."/>
            <person name="Prochnik S."/>
            <person name="Lindquist E."/>
            <person name="Dockter R.B."/>
            <person name="Adam C."/>
            <person name="Molina H."/>
            <person name="Bunkerborg J."/>
            <person name="Jin E."/>
            <person name="Buchheim M."/>
            <person name="Magnuson J."/>
        </authorList>
    </citation>
    <scope>NUCLEOTIDE SEQUENCE</scope>
    <source>
        <strain evidence="3">CCAP 19/18</strain>
    </source>
</reference>
<accession>A0ABQ7G821</accession>
<dbReference type="Proteomes" id="UP000815325">
    <property type="component" value="Unassembled WGS sequence"/>
</dbReference>
<comment type="caution">
    <text evidence="3">The sequence shown here is derived from an EMBL/GenBank/DDBJ whole genome shotgun (WGS) entry which is preliminary data.</text>
</comment>
<dbReference type="InterPro" id="IPR005160">
    <property type="entry name" value="Ku_C"/>
</dbReference>
<keyword evidence="4" id="KW-1185">Reference proteome</keyword>